<dbReference type="CDD" id="cd19757">
    <property type="entry name" value="Bbox1"/>
    <property type="match status" value="1"/>
</dbReference>
<proteinExistence type="predicted"/>
<dbReference type="Proteomes" id="UP000245119">
    <property type="component" value="Linkage Group LG11"/>
</dbReference>
<dbReference type="PANTHER" id="PTHR25462">
    <property type="entry name" value="BONUS, ISOFORM C-RELATED"/>
    <property type="match status" value="1"/>
</dbReference>
<dbReference type="GO" id="GO:0008270">
    <property type="term" value="F:zinc ion binding"/>
    <property type="evidence" value="ECO:0007669"/>
    <property type="project" value="UniProtKB-KW"/>
</dbReference>
<evidence type="ECO:0000256" key="2">
    <source>
        <dbReference type="SAM" id="Coils"/>
    </source>
</evidence>
<dbReference type="InterPro" id="IPR047153">
    <property type="entry name" value="TRIM45/56/19-like"/>
</dbReference>
<keyword evidence="2" id="KW-0175">Coiled coil</keyword>
<keyword evidence="5" id="KW-1185">Reference proteome</keyword>
<dbReference type="SMART" id="SM00336">
    <property type="entry name" value="BBOX"/>
    <property type="match status" value="2"/>
</dbReference>
<sequence>MTLDNLTGGAYFSSFKSRWRQHHVITNLRRQSARKQPECPMCRATFADPAKQGENIVDALPTDEALNSLATVVNILTQENECHACDGVKAESICSQCLVKLCAACTRAHKKLPVTRNHEVESLSAVTAERLAASGPGLCPQHDQQISYFCSDDNLAVCASCCIEDHKACRRIIRLDSEMKSSKKKILNLEDKLTKAEAKIEETINHLDMRLKESTHSQSLMDTARENLMKFCKKEEEKSRNFQEVVRSVQKVRLKLRERLARVKSHKRIVSRARAVCPRPGLVYAKRALQDRVNTLDLSDTLPEDKPGFTFHTNHGSSVVLTYNGKWVESVGPGGIVVSSDPLETNVMYQLATAMTVKSVNQSRFMPISKLVKDGAKIPAIICKKWKMGESKKE</sequence>
<evidence type="ECO:0000259" key="3">
    <source>
        <dbReference type="PROSITE" id="PS50119"/>
    </source>
</evidence>
<dbReference type="Gene3D" id="3.30.160.60">
    <property type="entry name" value="Classic Zinc Finger"/>
    <property type="match status" value="1"/>
</dbReference>
<feature type="domain" description="B box-type" evidence="3">
    <location>
        <begin position="77"/>
        <end position="123"/>
    </location>
</feature>
<dbReference type="InterPro" id="IPR000315">
    <property type="entry name" value="Znf_B-box"/>
</dbReference>
<accession>A0A2T7NLE4</accession>
<keyword evidence="1" id="KW-0479">Metal-binding</keyword>
<protein>
    <recommendedName>
        <fullName evidence="3">B box-type domain-containing protein</fullName>
    </recommendedName>
</protein>
<dbReference type="Pfam" id="PF00643">
    <property type="entry name" value="zf-B_box"/>
    <property type="match status" value="1"/>
</dbReference>
<dbReference type="AlphaFoldDB" id="A0A2T7NLE4"/>
<reference evidence="4 5" key="1">
    <citation type="submission" date="2018-04" db="EMBL/GenBank/DDBJ databases">
        <title>The genome of golden apple snail Pomacea canaliculata provides insight into stress tolerance and invasive adaptation.</title>
        <authorList>
            <person name="Liu C."/>
            <person name="Liu B."/>
            <person name="Ren Y."/>
            <person name="Zhang Y."/>
            <person name="Wang H."/>
            <person name="Li S."/>
            <person name="Jiang F."/>
            <person name="Yin L."/>
            <person name="Zhang G."/>
            <person name="Qian W."/>
            <person name="Fan W."/>
        </authorList>
    </citation>
    <scope>NUCLEOTIDE SEQUENCE [LARGE SCALE GENOMIC DNA]</scope>
    <source>
        <strain evidence="4">SZHN2017</strain>
        <tissue evidence="4">Muscle</tissue>
    </source>
</reference>
<comment type="caution">
    <text evidence="4">The sequence shown here is derived from an EMBL/GenBank/DDBJ whole genome shotgun (WGS) entry which is preliminary data.</text>
</comment>
<dbReference type="PANTHER" id="PTHR25462:SF296">
    <property type="entry name" value="MEIOTIC P26, ISOFORM F"/>
    <property type="match status" value="1"/>
</dbReference>
<name>A0A2T7NLE4_POMCA</name>
<feature type="coiled-coil region" evidence="2">
    <location>
        <begin position="172"/>
        <end position="206"/>
    </location>
</feature>
<dbReference type="SUPFAM" id="SSF57845">
    <property type="entry name" value="B-box zinc-binding domain"/>
    <property type="match status" value="1"/>
</dbReference>
<evidence type="ECO:0000313" key="4">
    <source>
        <dbReference type="EMBL" id="PVD21981.1"/>
    </source>
</evidence>
<gene>
    <name evidence="4" type="ORF">C0Q70_17784</name>
</gene>
<dbReference type="PROSITE" id="PS50119">
    <property type="entry name" value="ZF_BBOX"/>
    <property type="match status" value="2"/>
</dbReference>
<evidence type="ECO:0000256" key="1">
    <source>
        <dbReference type="PROSITE-ProRule" id="PRU00024"/>
    </source>
</evidence>
<organism evidence="4 5">
    <name type="scientific">Pomacea canaliculata</name>
    <name type="common">Golden apple snail</name>
    <dbReference type="NCBI Taxonomy" id="400727"/>
    <lineage>
        <taxon>Eukaryota</taxon>
        <taxon>Metazoa</taxon>
        <taxon>Spiralia</taxon>
        <taxon>Lophotrochozoa</taxon>
        <taxon>Mollusca</taxon>
        <taxon>Gastropoda</taxon>
        <taxon>Caenogastropoda</taxon>
        <taxon>Architaenioglossa</taxon>
        <taxon>Ampullarioidea</taxon>
        <taxon>Ampullariidae</taxon>
        <taxon>Pomacea</taxon>
    </lineage>
</organism>
<dbReference type="OrthoDB" id="6090419at2759"/>
<keyword evidence="1" id="KW-0863">Zinc-finger</keyword>
<feature type="domain" description="B box-type" evidence="3">
    <location>
        <begin position="134"/>
        <end position="167"/>
    </location>
</feature>
<keyword evidence="1" id="KW-0862">Zinc</keyword>
<dbReference type="EMBL" id="PZQS01000011">
    <property type="protein sequence ID" value="PVD21981.1"/>
    <property type="molecule type" value="Genomic_DNA"/>
</dbReference>
<evidence type="ECO:0000313" key="5">
    <source>
        <dbReference type="Proteomes" id="UP000245119"/>
    </source>
</evidence>